<sequence>MDQASSLLNESLREMLRAATQYQHNPSNSQLICLLKQLEALQSACSRSSSIRLIQSNDQIEWIECLTFLVDVLRERQSSLDLVRPVLKTLCILAQASNIQKLLYETFNMCPVLAGQIVTLSSIEEEETSLLEGLKLLQKLSYGRRVDYHQDNMETLLNFLVDAVMEGRELLMPSVLGSLANLCRNNVLVQSAIQNSSQRSKKALWKTLCSYFDNDNYMLVISSLSAFTSLRLNNADGQKAFFEASNIEHILQIIFMIMSNGFKTMAWKYAADLLTDLLRLPQMQICIKRYRHLTKCMSEVLTLLATGSEENIAEFFQVLLNMCQAPAVRQTVTIILFSSLTQGRLSSQTLVDRVQQHTQPLGAGTDPLVACLHWAAHMSKTDNRVASAALDFLIDSCQDCMCGADGSKTLQHLIPAVVELLRQQEQTKSTEKVTPIVRLLSVLCSDKENRASVGALLKASIFSQLVEKQLTNSYMSYVAATTPFLGDTDLKKVSGHCILLTLDLAVKLRKYVKELQEYLTKILHDSRLLDVLAMGLASPDQEHVSMALQLICFAMGTEEAQPDVILCSSVACLNKQKHQPAFSRHHLSMDINSSDSSISKIPRLEGVYHADNKENQRPSPLCCSTPVMQVENMARREPSDNKQIPGKEHQQHSIESLIERMESVMEPKDSKSAEVIEVFEHHIKALQIKEEHLNNLLEAKAIAVTQADRVIAQLRTREASHAIEMKKLQSVLKKSEGKIEQTVSEMNGLRIQSEQLKAQLDKQLEGKVEEIETLNKKYSALTEKCSELQDMISTAKQEKKSLSNMLDDLQKAHETLKEQYTISCGQSKQLEEERKTLSKQLKEKEQALQKSTSSLQALQTKYKETEKERLELEKEKDDFEVYVDKLRDQLSTSENSCRLFKQRVGILEGINQEQDTKLEQQTKRIAEVEAELEKHNQIVSFITSMNLNTGQGGASKK</sequence>
<reference evidence="3 4" key="1">
    <citation type="journal article" date="2021" name="Elife">
        <title>Chloroplast acquisition without the gene transfer in kleptoplastic sea slugs, Plakobranchus ocellatus.</title>
        <authorList>
            <person name="Maeda T."/>
            <person name="Takahashi S."/>
            <person name="Yoshida T."/>
            <person name="Shimamura S."/>
            <person name="Takaki Y."/>
            <person name="Nagai Y."/>
            <person name="Toyoda A."/>
            <person name="Suzuki Y."/>
            <person name="Arimoto A."/>
            <person name="Ishii H."/>
            <person name="Satoh N."/>
            <person name="Nishiyama T."/>
            <person name="Hasebe M."/>
            <person name="Maruyama T."/>
            <person name="Minagawa J."/>
            <person name="Obokata J."/>
            <person name="Shigenobu S."/>
        </authorList>
    </citation>
    <scope>NUCLEOTIDE SEQUENCE [LARGE SCALE GENOMIC DNA]</scope>
</reference>
<organism evidence="3 4">
    <name type="scientific">Elysia marginata</name>
    <dbReference type="NCBI Taxonomy" id="1093978"/>
    <lineage>
        <taxon>Eukaryota</taxon>
        <taxon>Metazoa</taxon>
        <taxon>Spiralia</taxon>
        <taxon>Lophotrochozoa</taxon>
        <taxon>Mollusca</taxon>
        <taxon>Gastropoda</taxon>
        <taxon>Heterobranchia</taxon>
        <taxon>Euthyneura</taxon>
        <taxon>Panpulmonata</taxon>
        <taxon>Sacoglossa</taxon>
        <taxon>Placobranchoidea</taxon>
        <taxon>Plakobranchidae</taxon>
        <taxon>Elysia</taxon>
    </lineage>
</organism>
<name>A0AAV4GLN4_9GAST</name>
<evidence type="ECO:0000259" key="2">
    <source>
        <dbReference type="Pfam" id="PF21044"/>
    </source>
</evidence>
<proteinExistence type="predicted"/>
<accession>A0AAV4GLN4</accession>
<evidence type="ECO:0000313" key="4">
    <source>
        <dbReference type="Proteomes" id="UP000762676"/>
    </source>
</evidence>
<dbReference type="Pfam" id="PF21044">
    <property type="entry name" value="CIP2A_N"/>
    <property type="match status" value="1"/>
</dbReference>
<gene>
    <name evidence="3" type="ORF">ElyMa_000713300</name>
</gene>
<evidence type="ECO:0000256" key="1">
    <source>
        <dbReference type="SAM" id="Coils"/>
    </source>
</evidence>
<evidence type="ECO:0000313" key="3">
    <source>
        <dbReference type="EMBL" id="GFR86169.1"/>
    </source>
</evidence>
<dbReference type="InterPro" id="IPR048701">
    <property type="entry name" value="CIP2A_N"/>
</dbReference>
<keyword evidence="1" id="KW-0175">Coiled coil</keyword>
<dbReference type="InterPro" id="IPR042510">
    <property type="entry name" value="CIP2A"/>
</dbReference>
<dbReference type="Proteomes" id="UP000762676">
    <property type="component" value="Unassembled WGS sequence"/>
</dbReference>
<dbReference type="PANTHER" id="PTHR23161">
    <property type="entry name" value="PROTEIN CIP2A"/>
    <property type="match status" value="1"/>
</dbReference>
<dbReference type="SUPFAM" id="SSF48371">
    <property type="entry name" value="ARM repeat"/>
    <property type="match status" value="2"/>
</dbReference>
<feature type="coiled-coil region" evidence="1">
    <location>
        <begin position="725"/>
        <end position="938"/>
    </location>
</feature>
<comment type="caution">
    <text evidence="3">The sequence shown here is derived from an EMBL/GenBank/DDBJ whole genome shotgun (WGS) entry which is preliminary data.</text>
</comment>
<dbReference type="InterPro" id="IPR016024">
    <property type="entry name" value="ARM-type_fold"/>
</dbReference>
<dbReference type="PANTHER" id="PTHR23161:SF2">
    <property type="entry name" value="PROTEIN CIP2A"/>
    <property type="match status" value="1"/>
</dbReference>
<feature type="domain" description="CIP2A N-terminal" evidence="2">
    <location>
        <begin position="34"/>
        <end position="579"/>
    </location>
</feature>
<protein>
    <submittedName>
        <fullName evidence="3">Protein CIP2A-like</fullName>
    </submittedName>
</protein>
<dbReference type="AlphaFoldDB" id="A0AAV4GLN4"/>
<dbReference type="EMBL" id="BMAT01001470">
    <property type="protein sequence ID" value="GFR86169.1"/>
    <property type="molecule type" value="Genomic_DNA"/>
</dbReference>
<keyword evidence="4" id="KW-1185">Reference proteome</keyword>